<gene>
    <name evidence="1" type="ORF">G3580_04240</name>
</gene>
<organism evidence="1 2">
    <name type="scientific">Nitrogeniibacter mangrovi</name>
    <dbReference type="NCBI Taxonomy" id="2016596"/>
    <lineage>
        <taxon>Bacteria</taxon>
        <taxon>Pseudomonadati</taxon>
        <taxon>Pseudomonadota</taxon>
        <taxon>Betaproteobacteria</taxon>
        <taxon>Rhodocyclales</taxon>
        <taxon>Zoogloeaceae</taxon>
        <taxon>Nitrogeniibacter</taxon>
    </lineage>
</organism>
<dbReference type="Proteomes" id="UP000501991">
    <property type="component" value="Chromosome"/>
</dbReference>
<dbReference type="AlphaFoldDB" id="A0A6C1AZY0"/>
<proteinExistence type="predicted"/>
<reference evidence="1 2" key="1">
    <citation type="submission" date="2020-02" db="EMBL/GenBank/DDBJ databases">
        <title>Nitrogenibacter mangrovi gen. nov., sp. nov. isolated from mangrove sediment, a denitrifying betaproteobacterium.</title>
        <authorList>
            <person name="Liao H."/>
            <person name="Tian Y."/>
        </authorList>
    </citation>
    <scope>NUCLEOTIDE SEQUENCE [LARGE SCALE GENOMIC DNA]</scope>
    <source>
        <strain evidence="1 2">M9-3-2</strain>
    </source>
</reference>
<dbReference type="EMBL" id="CP048836">
    <property type="protein sequence ID" value="QID16916.1"/>
    <property type="molecule type" value="Genomic_DNA"/>
</dbReference>
<keyword evidence="2" id="KW-1185">Reference proteome</keyword>
<protein>
    <submittedName>
        <fullName evidence="1">Uncharacterized protein</fullName>
    </submittedName>
</protein>
<sequence>MGPPRALTPPPAGALRDRWHDASGGLAYHWRAWRHGRRHWRAFHARVAEWLDGWRPGTGTLVLIGPSAGYALNAHFLHRFATHIALEPDPLARALLRYRFRGIRWHFEREDVFADPTALDRLAARHPDAAFLFCNVVGQVFDAEGLASWQARHAAWFDAHAWASWHDVFSSDRAPHALPSAEERALPASQSAAVARRLWAGQRCRVEDHGSFGWRPGATHALWPLTPRQWHVIGWVSHRPDDPPLSRVAPDPCPGGPE</sequence>
<name>A0A6C1AZY0_9RHOO</name>
<dbReference type="RefSeq" id="WP_173764084.1">
    <property type="nucleotide sequence ID" value="NZ_CP048836.1"/>
</dbReference>
<accession>A0A6C1AZY0</accession>
<evidence type="ECO:0000313" key="1">
    <source>
        <dbReference type="EMBL" id="QID16916.1"/>
    </source>
</evidence>
<evidence type="ECO:0000313" key="2">
    <source>
        <dbReference type="Proteomes" id="UP000501991"/>
    </source>
</evidence>
<dbReference type="KEGG" id="azq:G3580_04240"/>